<dbReference type="Proteomes" id="UP000504615">
    <property type="component" value="Unplaced"/>
</dbReference>
<sequence>MSSVIDRYYKITEIILEALGLWPYQSSTWMRCIKAMIIRSLFLSGLLVQLLAFITNQYNTSLLLQILSFVFPILIDVIKYYLFIIQADNLKQLLEQIQDDWSSLKDKLEINIIEKYACNARFFTIIVMVYCYFGLLLCGIFQCLPIFLDIILPLNESRPCQLFVITEYFINQEKYFYATLLHEGLAYTIGTTALCGTSVTIMICILHACALFEIASCRIENAIEENILMIPSPQREYILYRKIVHAVVMHQRASKFAELLTSSFTTLFSILIVIGISSLTFNLFQFLQLITIMKNTTQTFIIAVLIILHLNYMFIVNYGGQELLNHGLKLFKATYNGLWYAAPLHTQKLLLFIMQKGTMNIGLTCGGIFVVSLEGFATVKLILF</sequence>
<keyword evidence="6 10" id="KW-1133">Transmembrane helix</keyword>
<accession>A0A8N1S5A6</accession>
<dbReference type="RefSeq" id="XP_025073272.1">
    <property type="nucleotide sequence ID" value="XM_025217487.1"/>
</dbReference>
<dbReference type="GO" id="GO:0005549">
    <property type="term" value="F:odorant binding"/>
    <property type="evidence" value="ECO:0007669"/>
    <property type="project" value="InterPro"/>
</dbReference>
<keyword evidence="8 10" id="KW-0675">Receptor</keyword>
<evidence type="ECO:0000313" key="11">
    <source>
        <dbReference type="Proteomes" id="UP000504615"/>
    </source>
</evidence>
<comment type="subcellular location">
    <subcellularLocation>
        <location evidence="1 10">Cell membrane</location>
        <topology evidence="1 10">Multi-pass membrane protein</topology>
    </subcellularLocation>
</comment>
<evidence type="ECO:0000256" key="1">
    <source>
        <dbReference type="ARBA" id="ARBA00004651"/>
    </source>
</evidence>
<keyword evidence="9 10" id="KW-0807">Transducer</keyword>
<keyword evidence="7 10" id="KW-0472">Membrane</keyword>
<evidence type="ECO:0000256" key="10">
    <source>
        <dbReference type="RuleBase" id="RU351113"/>
    </source>
</evidence>
<feature type="transmembrane region" description="Helical" evidence="10">
    <location>
        <begin position="122"/>
        <end position="148"/>
    </location>
</feature>
<dbReference type="PANTHER" id="PTHR21137">
    <property type="entry name" value="ODORANT RECEPTOR"/>
    <property type="match status" value="1"/>
</dbReference>
<dbReference type="GeneID" id="105423827"/>
<keyword evidence="3 10" id="KW-0716">Sensory transduction</keyword>
<gene>
    <name evidence="12" type="primary">LOC105423827</name>
</gene>
<evidence type="ECO:0000256" key="5">
    <source>
        <dbReference type="ARBA" id="ARBA00022725"/>
    </source>
</evidence>
<dbReference type="InterPro" id="IPR004117">
    <property type="entry name" value="7tm6_olfct_rcpt"/>
</dbReference>
<evidence type="ECO:0000256" key="7">
    <source>
        <dbReference type="ARBA" id="ARBA00023136"/>
    </source>
</evidence>
<evidence type="ECO:0000256" key="2">
    <source>
        <dbReference type="ARBA" id="ARBA00022475"/>
    </source>
</evidence>
<feature type="transmembrane region" description="Helical" evidence="10">
    <location>
        <begin position="185"/>
        <end position="212"/>
    </location>
</feature>
<evidence type="ECO:0000313" key="12">
    <source>
        <dbReference type="RefSeq" id="XP_025073272.1"/>
    </source>
</evidence>
<dbReference type="GO" id="GO:0005886">
    <property type="term" value="C:plasma membrane"/>
    <property type="evidence" value="ECO:0007669"/>
    <property type="project" value="UniProtKB-SubCell"/>
</dbReference>
<keyword evidence="2" id="KW-1003">Cell membrane</keyword>
<reference evidence="12" key="1">
    <citation type="submission" date="2025-08" db="UniProtKB">
        <authorList>
            <consortium name="RefSeq"/>
        </authorList>
    </citation>
    <scope>IDENTIFICATION</scope>
</reference>
<dbReference type="PANTHER" id="PTHR21137:SF35">
    <property type="entry name" value="ODORANT RECEPTOR 19A-RELATED"/>
    <property type="match status" value="1"/>
</dbReference>
<evidence type="ECO:0000256" key="9">
    <source>
        <dbReference type="ARBA" id="ARBA00023224"/>
    </source>
</evidence>
<organism evidence="11 12">
    <name type="scientific">Pogonomyrmex barbatus</name>
    <name type="common">red harvester ant</name>
    <dbReference type="NCBI Taxonomy" id="144034"/>
    <lineage>
        <taxon>Eukaryota</taxon>
        <taxon>Metazoa</taxon>
        <taxon>Ecdysozoa</taxon>
        <taxon>Arthropoda</taxon>
        <taxon>Hexapoda</taxon>
        <taxon>Insecta</taxon>
        <taxon>Pterygota</taxon>
        <taxon>Neoptera</taxon>
        <taxon>Endopterygota</taxon>
        <taxon>Hymenoptera</taxon>
        <taxon>Apocrita</taxon>
        <taxon>Aculeata</taxon>
        <taxon>Formicoidea</taxon>
        <taxon>Formicidae</taxon>
        <taxon>Myrmicinae</taxon>
        <taxon>Pogonomyrmex</taxon>
    </lineage>
</organism>
<evidence type="ECO:0000256" key="8">
    <source>
        <dbReference type="ARBA" id="ARBA00023170"/>
    </source>
</evidence>
<protein>
    <recommendedName>
        <fullName evidence="10">Odorant receptor</fullName>
    </recommendedName>
</protein>
<name>A0A8N1S5A6_9HYME</name>
<dbReference type="OrthoDB" id="7552791at2759"/>
<dbReference type="Pfam" id="PF02949">
    <property type="entry name" value="7tm_6"/>
    <property type="match status" value="1"/>
</dbReference>
<feature type="transmembrane region" description="Helical" evidence="10">
    <location>
        <begin position="259"/>
        <end position="284"/>
    </location>
</feature>
<dbReference type="GO" id="GO:0007165">
    <property type="term" value="P:signal transduction"/>
    <property type="evidence" value="ECO:0007669"/>
    <property type="project" value="UniProtKB-KW"/>
</dbReference>
<comment type="similarity">
    <text evidence="10">Belongs to the insect chemoreceptor superfamily. Heteromeric odorant receptor channel (TC 1.A.69) family.</text>
</comment>
<evidence type="ECO:0000256" key="4">
    <source>
        <dbReference type="ARBA" id="ARBA00022692"/>
    </source>
</evidence>
<feature type="transmembrane region" description="Helical" evidence="10">
    <location>
        <begin position="62"/>
        <end position="82"/>
    </location>
</feature>
<evidence type="ECO:0000256" key="6">
    <source>
        <dbReference type="ARBA" id="ARBA00022989"/>
    </source>
</evidence>
<dbReference type="AlphaFoldDB" id="A0A8N1S5A6"/>
<keyword evidence="4 10" id="KW-0812">Transmembrane</keyword>
<feature type="transmembrane region" description="Helical" evidence="10">
    <location>
        <begin position="296"/>
        <end position="316"/>
    </location>
</feature>
<feature type="transmembrane region" description="Helical" evidence="10">
    <location>
        <begin position="36"/>
        <end position="56"/>
    </location>
</feature>
<dbReference type="GO" id="GO:0004984">
    <property type="term" value="F:olfactory receptor activity"/>
    <property type="evidence" value="ECO:0007669"/>
    <property type="project" value="InterPro"/>
</dbReference>
<keyword evidence="5 10" id="KW-0552">Olfaction</keyword>
<evidence type="ECO:0000256" key="3">
    <source>
        <dbReference type="ARBA" id="ARBA00022606"/>
    </source>
</evidence>
<feature type="transmembrane region" description="Helical" evidence="10">
    <location>
        <begin position="361"/>
        <end position="383"/>
    </location>
</feature>
<keyword evidence="11" id="KW-1185">Reference proteome</keyword>
<proteinExistence type="inferred from homology"/>